<comment type="subcellular location">
    <subcellularLocation>
        <location evidence="1">Membrane</location>
        <topology evidence="1">Multi-pass membrane protein</topology>
    </subcellularLocation>
</comment>
<feature type="transmembrane region" description="Helical" evidence="6">
    <location>
        <begin position="109"/>
        <end position="136"/>
    </location>
</feature>
<feature type="transmembrane region" description="Helical" evidence="6">
    <location>
        <begin position="84"/>
        <end position="103"/>
    </location>
</feature>
<feature type="compositionally biased region" description="Basic and acidic residues" evidence="5">
    <location>
        <begin position="158"/>
        <end position="176"/>
    </location>
</feature>
<sequence length="176" mass="18660">MPVDPREIARERIEAAVAQKKDRNTKADAAIWAAVALNTGLGAVPFGVNIWTFLGVTSVLVVALGAIYGHSVSHEGAGKIIKQIFMSVGATTLALTIGMKFFVEVMKGAGVITMGGATAAGMALDAVLCGAVTYAIGFTSKKYFQQDQQMSPQQMKAEFNRSFDEGKSKVREARGN</sequence>
<accession>A0ABU8ML86</accession>
<evidence type="ECO:0000256" key="4">
    <source>
        <dbReference type="ARBA" id="ARBA00023136"/>
    </source>
</evidence>
<dbReference type="Proteomes" id="UP001385809">
    <property type="component" value="Unassembled WGS sequence"/>
</dbReference>
<name>A0ABU8ML86_9PSEU</name>
<dbReference type="Pfam" id="PF05128">
    <property type="entry name" value="DUF697"/>
    <property type="match status" value="1"/>
</dbReference>
<evidence type="ECO:0000256" key="6">
    <source>
        <dbReference type="SAM" id="Phobius"/>
    </source>
</evidence>
<keyword evidence="2 6" id="KW-0812">Transmembrane</keyword>
<evidence type="ECO:0000256" key="3">
    <source>
        <dbReference type="ARBA" id="ARBA00022989"/>
    </source>
</evidence>
<keyword evidence="4 6" id="KW-0472">Membrane</keyword>
<comment type="caution">
    <text evidence="7">The sequence shown here is derived from an EMBL/GenBank/DDBJ whole genome shotgun (WGS) entry which is preliminary data.</text>
</comment>
<evidence type="ECO:0000256" key="1">
    <source>
        <dbReference type="ARBA" id="ARBA00004141"/>
    </source>
</evidence>
<dbReference type="RefSeq" id="WP_337693988.1">
    <property type="nucleotide sequence ID" value="NZ_JBBEGN010000002.1"/>
</dbReference>
<keyword evidence="3 6" id="KW-1133">Transmembrane helix</keyword>
<evidence type="ECO:0000313" key="7">
    <source>
        <dbReference type="EMBL" id="MEJ2867382.1"/>
    </source>
</evidence>
<feature type="region of interest" description="Disordered" evidence="5">
    <location>
        <begin position="154"/>
        <end position="176"/>
    </location>
</feature>
<dbReference type="InterPro" id="IPR021147">
    <property type="entry name" value="DUF697"/>
</dbReference>
<reference evidence="7 8" key="1">
    <citation type="submission" date="2024-03" db="EMBL/GenBank/DDBJ databases">
        <title>Actinomycetospora sp. OC33-EN08, a novel actinomycete isolated from wild orchid (Aerides multiflora).</title>
        <authorList>
            <person name="Suriyachadkun C."/>
        </authorList>
    </citation>
    <scope>NUCLEOTIDE SEQUENCE [LARGE SCALE GENOMIC DNA]</scope>
    <source>
        <strain evidence="7 8">OC33-EN08</strain>
    </source>
</reference>
<evidence type="ECO:0000256" key="5">
    <source>
        <dbReference type="SAM" id="MobiDB-lite"/>
    </source>
</evidence>
<organism evidence="7 8">
    <name type="scientific">Actinomycetospora aurantiaca</name>
    <dbReference type="NCBI Taxonomy" id="3129233"/>
    <lineage>
        <taxon>Bacteria</taxon>
        <taxon>Bacillati</taxon>
        <taxon>Actinomycetota</taxon>
        <taxon>Actinomycetes</taxon>
        <taxon>Pseudonocardiales</taxon>
        <taxon>Pseudonocardiaceae</taxon>
        <taxon>Actinomycetospora</taxon>
    </lineage>
</organism>
<protein>
    <submittedName>
        <fullName evidence="7">DUF697 domain-containing protein</fullName>
    </submittedName>
</protein>
<evidence type="ECO:0000256" key="2">
    <source>
        <dbReference type="ARBA" id="ARBA00022692"/>
    </source>
</evidence>
<dbReference type="EMBL" id="JBBEGN010000002">
    <property type="protein sequence ID" value="MEJ2867382.1"/>
    <property type="molecule type" value="Genomic_DNA"/>
</dbReference>
<gene>
    <name evidence="7" type="ORF">WCD74_06360</name>
</gene>
<evidence type="ECO:0000313" key="8">
    <source>
        <dbReference type="Proteomes" id="UP001385809"/>
    </source>
</evidence>
<proteinExistence type="predicted"/>
<feature type="transmembrane region" description="Helical" evidence="6">
    <location>
        <begin position="53"/>
        <end position="72"/>
    </location>
</feature>
<keyword evidence="8" id="KW-1185">Reference proteome</keyword>
<feature type="transmembrane region" description="Helical" evidence="6">
    <location>
        <begin position="29"/>
        <end position="47"/>
    </location>
</feature>